<evidence type="ECO:0000313" key="2">
    <source>
        <dbReference type="Proteomes" id="UP001180020"/>
    </source>
</evidence>
<dbReference type="Proteomes" id="UP001180020">
    <property type="component" value="Unassembled WGS sequence"/>
</dbReference>
<gene>
    <name evidence="1" type="ORF">QJS10_CPA01g02148</name>
</gene>
<proteinExistence type="predicted"/>
<accession>A0AAV9FJU3</accession>
<organism evidence="1 2">
    <name type="scientific">Acorus calamus</name>
    <name type="common">Sweet flag</name>
    <dbReference type="NCBI Taxonomy" id="4465"/>
    <lineage>
        <taxon>Eukaryota</taxon>
        <taxon>Viridiplantae</taxon>
        <taxon>Streptophyta</taxon>
        <taxon>Embryophyta</taxon>
        <taxon>Tracheophyta</taxon>
        <taxon>Spermatophyta</taxon>
        <taxon>Magnoliopsida</taxon>
        <taxon>Liliopsida</taxon>
        <taxon>Acoraceae</taxon>
        <taxon>Acorus</taxon>
    </lineage>
</organism>
<protein>
    <submittedName>
        <fullName evidence="1">Uncharacterized protein</fullName>
    </submittedName>
</protein>
<sequence>MWCEDILLSEHYSTIHALAGDPEEMVRHFWRESEGEGALGCAPTSVSAVYGGEVPAGLAHCLFGESSWESRGSRR</sequence>
<reference evidence="1" key="2">
    <citation type="submission" date="2023-06" db="EMBL/GenBank/DDBJ databases">
        <authorList>
            <person name="Ma L."/>
            <person name="Liu K.-W."/>
            <person name="Li Z."/>
            <person name="Hsiao Y.-Y."/>
            <person name="Qi Y."/>
            <person name="Fu T."/>
            <person name="Tang G."/>
            <person name="Zhang D."/>
            <person name="Sun W.-H."/>
            <person name="Liu D.-K."/>
            <person name="Li Y."/>
            <person name="Chen G.-Z."/>
            <person name="Liu X.-D."/>
            <person name="Liao X.-Y."/>
            <person name="Jiang Y.-T."/>
            <person name="Yu X."/>
            <person name="Hao Y."/>
            <person name="Huang J."/>
            <person name="Zhao X.-W."/>
            <person name="Ke S."/>
            <person name="Chen Y.-Y."/>
            <person name="Wu W.-L."/>
            <person name="Hsu J.-L."/>
            <person name="Lin Y.-F."/>
            <person name="Huang M.-D."/>
            <person name="Li C.-Y."/>
            <person name="Huang L."/>
            <person name="Wang Z.-W."/>
            <person name="Zhao X."/>
            <person name="Zhong W.-Y."/>
            <person name="Peng D.-H."/>
            <person name="Ahmad S."/>
            <person name="Lan S."/>
            <person name="Zhang J.-S."/>
            <person name="Tsai W.-C."/>
            <person name="Van De Peer Y."/>
            <person name="Liu Z.-J."/>
        </authorList>
    </citation>
    <scope>NUCLEOTIDE SEQUENCE</scope>
    <source>
        <strain evidence="1">CP</strain>
        <tissue evidence="1">Leaves</tissue>
    </source>
</reference>
<dbReference type="EMBL" id="JAUJYO010000001">
    <property type="protein sequence ID" value="KAK1326331.1"/>
    <property type="molecule type" value="Genomic_DNA"/>
</dbReference>
<reference evidence="1" key="1">
    <citation type="journal article" date="2023" name="Nat. Commun.">
        <title>Diploid and tetraploid genomes of Acorus and the evolution of monocots.</title>
        <authorList>
            <person name="Ma L."/>
            <person name="Liu K.W."/>
            <person name="Li Z."/>
            <person name="Hsiao Y.Y."/>
            <person name="Qi Y."/>
            <person name="Fu T."/>
            <person name="Tang G.D."/>
            <person name="Zhang D."/>
            <person name="Sun W.H."/>
            <person name="Liu D.K."/>
            <person name="Li Y."/>
            <person name="Chen G.Z."/>
            <person name="Liu X.D."/>
            <person name="Liao X.Y."/>
            <person name="Jiang Y.T."/>
            <person name="Yu X."/>
            <person name="Hao Y."/>
            <person name="Huang J."/>
            <person name="Zhao X.W."/>
            <person name="Ke S."/>
            <person name="Chen Y.Y."/>
            <person name="Wu W.L."/>
            <person name="Hsu J.L."/>
            <person name="Lin Y.F."/>
            <person name="Huang M.D."/>
            <person name="Li C.Y."/>
            <person name="Huang L."/>
            <person name="Wang Z.W."/>
            <person name="Zhao X."/>
            <person name="Zhong W.Y."/>
            <person name="Peng D.H."/>
            <person name="Ahmad S."/>
            <person name="Lan S."/>
            <person name="Zhang J.S."/>
            <person name="Tsai W.C."/>
            <person name="Van de Peer Y."/>
            <person name="Liu Z.J."/>
        </authorList>
    </citation>
    <scope>NUCLEOTIDE SEQUENCE</scope>
    <source>
        <strain evidence="1">CP</strain>
    </source>
</reference>
<comment type="caution">
    <text evidence="1">The sequence shown here is derived from an EMBL/GenBank/DDBJ whole genome shotgun (WGS) entry which is preliminary data.</text>
</comment>
<dbReference type="AlphaFoldDB" id="A0AAV9FJU3"/>
<name>A0AAV9FJU3_ACOCL</name>
<evidence type="ECO:0000313" key="1">
    <source>
        <dbReference type="EMBL" id="KAK1326331.1"/>
    </source>
</evidence>
<keyword evidence="2" id="KW-1185">Reference proteome</keyword>